<proteinExistence type="predicted"/>
<feature type="transmembrane region" description="Helical" evidence="1">
    <location>
        <begin position="43"/>
        <end position="63"/>
    </location>
</feature>
<feature type="transmembrane region" description="Helical" evidence="1">
    <location>
        <begin position="128"/>
        <end position="146"/>
    </location>
</feature>
<dbReference type="PANTHER" id="PTHR36009">
    <property type="match status" value="1"/>
</dbReference>
<reference evidence="2 3" key="1">
    <citation type="journal article" date="2016" name="Genome Announc.">
        <title>Draft Genome Sequence of Paenibacillus amylolyticus Heshi-A3, Isolated from Fermented Rice Bran in a Japanese Fermented Seafood Dish.</title>
        <authorList>
            <person name="Akuzawa S."/>
            <person name="Nagaoka J."/>
            <person name="Kanekatsu M."/>
            <person name="Kubota E."/>
            <person name="Ohtake R."/>
            <person name="Suzuki T."/>
            <person name="Kanesaki Y."/>
        </authorList>
    </citation>
    <scope>NUCLEOTIDE SEQUENCE [LARGE SCALE GENOMIC DNA]</scope>
    <source>
        <strain evidence="2 3">Heshi-A3</strain>
    </source>
</reference>
<evidence type="ECO:0008006" key="4">
    <source>
        <dbReference type="Google" id="ProtNLM"/>
    </source>
</evidence>
<feature type="transmembrane region" description="Helical" evidence="1">
    <location>
        <begin position="162"/>
        <end position="181"/>
    </location>
</feature>
<sequence>MRWILGLVWIAFIAYAVLLAPGQSAGSDPIFKELITLQSKEPWLLTVFSWLGIFPAVYACMLLRTSVKERGGRVPAWPFVLFSFGLGAFALLPYYAWSSSGNRTSGYASLHFGRQRELGIGRVAAHKLTHVVLLLLTLGTAFYAVTQGHPDVFMDAFNQSSFVHIMTIDFVLLSLLSMIAICRDAKASRRSPAWAVTGIIPIVGPLIYLLTLRRDRA</sequence>
<keyword evidence="1" id="KW-0472">Membrane</keyword>
<evidence type="ECO:0000256" key="1">
    <source>
        <dbReference type="SAM" id="Phobius"/>
    </source>
</evidence>
<reference evidence="3" key="2">
    <citation type="submission" date="2016-01" db="EMBL/GenBank/DDBJ databases">
        <title>Draft Genome Sequence of Paenibacillus amylolyticus Heshi-A3 that Was Isolated from Fermented Rice Bran with Aging Salted Mackerel, Which Was Named Heshiko as Traditional Fermented Seafood in Japan.</title>
        <authorList>
            <person name="Akuzawa S."/>
            <person name="Nakagawa J."/>
            <person name="Kanekatsu T."/>
            <person name="Kubota E."/>
            <person name="Ohtake R."/>
            <person name="Suzuki T."/>
            <person name="Kanesaki Y."/>
        </authorList>
    </citation>
    <scope>NUCLEOTIDE SEQUENCE [LARGE SCALE GENOMIC DNA]</scope>
    <source>
        <strain evidence="3">Heshi-A3</strain>
    </source>
</reference>
<dbReference type="EMBL" id="BCNV01000001">
    <property type="protein sequence ID" value="GAS81107.1"/>
    <property type="molecule type" value="Genomic_DNA"/>
</dbReference>
<dbReference type="Proteomes" id="UP000069697">
    <property type="component" value="Unassembled WGS sequence"/>
</dbReference>
<feature type="transmembrane region" description="Helical" evidence="1">
    <location>
        <begin position="75"/>
        <end position="97"/>
    </location>
</feature>
<accession>A0A117I0U1</accession>
<keyword evidence="1" id="KW-1133">Transmembrane helix</keyword>
<name>A0A117I0U1_PAEAM</name>
<evidence type="ECO:0000313" key="2">
    <source>
        <dbReference type="EMBL" id="GAS81107.1"/>
    </source>
</evidence>
<comment type="caution">
    <text evidence="2">The sequence shown here is derived from an EMBL/GenBank/DDBJ whole genome shotgun (WGS) entry which is preliminary data.</text>
</comment>
<feature type="transmembrane region" description="Helical" evidence="1">
    <location>
        <begin position="193"/>
        <end position="212"/>
    </location>
</feature>
<dbReference type="PANTHER" id="PTHR36009:SF3">
    <property type="entry name" value="TRANSMEMBRANE PROTEIN"/>
    <property type="match status" value="1"/>
</dbReference>
<protein>
    <recommendedName>
        <fullName evidence="4">DUF2834 domain-containing protein</fullName>
    </recommendedName>
</protein>
<dbReference type="RefSeq" id="WP_062833860.1">
    <property type="nucleotide sequence ID" value="NZ_BCNV01000001.1"/>
</dbReference>
<organism evidence="2 3">
    <name type="scientific">Paenibacillus amylolyticus</name>
    <dbReference type="NCBI Taxonomy" id="1451"/>
    <lineage>
        <taxon>Bacteria</taxon>
        <taxon>Bacillati</taxon>
        <taxon>Bacillota</taxon>
        <taxon>Bacilli</taxon>
        <taxon>Bacillales</taxon>
        <taxon>Paenibacillaceae</taxon>
        <taxon>Paenibacillus</taxon>
    </lineage>
</organism>
<gene>
    <name evidence="2" type="ORF">PAHA3_1181</name>
</gene>
<keyword evidence="1" id="KW-0812">Transmembrane</keyword>
<dbReference type="AlphaFoldDB" id="A0A117I0U1"/>
<evidence type="ECO:0000313" key="3">
    <source>
        <dbReference type="Proteomes" id="UP000069697"/>
    </source>
</evidence>